<feature type="chain" id="PRO_5029893130" evidence="1">
    <location>
        <begin position="21"/>
        <end position="252"/>
    </location>
</feature>
<dbReference type="AlphaFoldDB" id="A0A7J6RF60"/>
<protein>
    <submittedName>
        <fullName evidence="2">Uncharacterized protein</fullName>
    </submittedName>
</protein>
<feature type="signal peptide" evidence="1">
    <location>
        <begin position="1"/>
        <end position="20"/>
    </location>
</feature>
<evidence type="ECO:0000313" key="3">
    <source>
        <dbReference type="Proteomes" id="UP000574390"/>
    </source>
</evidence>
<organism evidence="2 3">
    <name type="scientific">Perkinsus olseni</name>
    <name type="common">Perkinsus atlanticus</name>
    <dbReference type="NCBI Taxonomy" id="32597"/>
    <lineage>
        <taxon>Eukaryota</taxon>
        <taxon>Sar</taxon>
        <taxon>Alveolata</taxon>
        <taxon>Perkinsozoa</taxon>
        <taxon>Perkinsea</taxon>
        <taxon>Perkinsida</taxon>
        <taxon>Perkinsidae</taxon>
        <taxon>Perkinsus</taxon>
    </lineage>
</organism>
<gene>
    <name evidence="2" type="ORF">FOZ62_010061</name>
</gene>
<evidence type="ECO:0000313" key="2">
    <source>
        <dbReference type="EMBL" id="KAF4719429.1"/>
    </source>
</evidence>
<accession>A0A7J6RF60</accession>
<proteinExistence type="predicted"/>
<reference evidence="2 3" key="1">
    <citation type="submission" date="2020-04" db="EMBL/GenBank/DDBJ databases">
        <title>Perkinsus olseni comparative genomics.</title>
        <authorList>
            <person name="Bogema D.R."/>
        </authorList>
    </citation>
    <scope>NUCLEOTIDE SEQUENCE [LARGE SCALE GENOMIC DNA]</scope>
    <source>
        <strain evidence="2">ATCC PRA-205</strain>
    </source>
</reference>
<sequence length="252" mass="29061">MMSPGVCAVVWLVLLQESFAAISKRVSSTLIGLCRRPPPELREWYTGREGKICKFEAPYESWMPDEPKRKRLVKGGRIFDFRLVSSGKIETEGIECEDYFYNYNWRFQGLLERAPSVLYTDAIRRFDPKPGAGFLSEPLRSRYDSLYNEDDDTGGSRVCVAAVEGLWRKMCKDGNLPESGKWNEDRVMHILMDGVCSLNKKKQKMMIEGISSGKVRGDLIDPYVTEERERLMELLGNRVHMDDFLNPKVYHI</sequence>
<comment type="caution">
    <text evidence="2">The sequence shown here is derived from an EMBL/GenBank/DDBJ whole genome shotgun (WGS) entry which is preliminary data.</text>
</comment>
<dbReference type="EMBL" id="JABANM010022546">
    <property type="protein sequence ID" value="KAF4719429.1"/>
    <property type="molecule type" value="Genomic_DNA"/>
</dbReference>
<dbReference type="Proteomes" id="UP000574390">
    <property type="component" value="Unassembled WGS sequence"/>
</dbReference>
<evidence type="ECO:0000256" key="1">
    <source>
        <dbReference type="SAM" id="SignalP"/>
    </source>
</evidence>
<keyword evidence="1" id="KW-0732">Signal</keyword>
<name>A0A7J6RF60_PEROL</name>